<evidence type="ECO:0000313" key="3">
    <source>
        <dbReference type="Proteomes" id="UP000294813"/>
    </source>
</evidence>
<feature type="transmembrane region" description="Helical" evidence="1">
    <location>
        <begin position="32"/>
        <end position="50"/>
    </location>
</feature>
<gene>
    <name evidence="2" type="ORF">EDD73_14010</name>
</gene>
<keyword evidence="1" id="KW-0472">Membrane</keyword>
<sequence length="72" mass="8543">MRNNVYCLASYRSKRHRMRKRKKGSSVKPDQWLLIVPISVIIILLSFILWKAPQLYDQDALLLMNAIERLMV</sequence>
<organism evidence="2 3">
    <name type="scientific">Heliophilum fasciatum</name>
    <dbReference type="NCBI Taxonomy" id="35700"/>
    <lineage>
        <taxon>Bacteria</taxon>
        <taxon>Bacillati</taxon>
        <taxon>Bacillota</taxon>
        <taxon>Clostridia</taxon>
        <taxon>Eubacteriales</taxon>
        <taxon>Heliobacteriaceae</taxon>
        <taxon>Heliophilum</taxon>
    </lineage>
</organism>
<keyword evidence="1" id="KW-0812">Transmembrane</keyword>
<protein>
    <submittedName>
        <fullName evidence="2">Uncharacterized protein</fullName>
    </submittedName>
</protein>
<comment type="caution">
    <text evidence="2">The sequence shown here is derived from an EMBL/GenBank/DDBJ whole genome shotgun (WGS) entry which is preliminary data.</text>
</comment>
<dbReference type="EMBL" id="SLXT01000040">
    <property type="protein sequence ID" value="TCP60203.1"/>
    <property type="molecule type" value="Genomic_DNA"/>
</dbReference>
<accession>A0A4R2RBR1</accession>
<reference evidence="2 3" key="1">
    <citation type="submission" date="2019-03" db="EMBL/GenBank/DDBJ databases">
        <title>Genomic Encyclopedia of Type Strains, Phase IV (KMG-IV): sequencing the most valuable type-strain genomes for metagenomic binning, comparative biology and taxonomic classification.</title>
        <authorList>
            <person name="Goeker M."/>
        </authorList>
    </citation>
    <scope>NUCLEOTIDE SEQUENCE [LARGE SCALE GENOMIC DNA]</scope>
    <source>
        <strain evidence="2 3">DSM 11170</strain>
    </source>
</reference>
<dbReference type="AlphaFoldDB" id="A0A4R2RBR1"/>
<proteinExistence type="predicted"/>
<dbReference type="Proteomes" id="UP000294813">
    <property type="component" value="Unassembled WGS sequence"/>
</dbReference>
<name>A0A4R2RBR1_9FIRM</name>
<keyword evidence="1" id="KW-1133">Transmembrane helix</keyword>
<keyword evidence="3" id="KW-1185">Reference proteome</keyword>
<evidence type="ECO:0000313" key="2">
    <source>
        <dbReference type="EMBL" id="TCP60203.1"/>
    </source>
</evidence>
<evidence type="ECO:0000256" key="1">
    <source>
        <dbReference type="SAM" id="Phobius"/>
    </source>
</evidence>